<evidence type="ECO:0000313" key="1">
    <source>
        <dbReference type="EMBL" id="KAL3307446.1"/>
    </source>
</evidence>
<comment type="caution">
    <text evidence="1">The sequence shown here is derived from an EMBL/GenBank/DDBJ whole genome shotgun (WGS) entry which is preliminary data.</text>
</comment>
<gene>
    <name evidence="1" type="ORF">Ciccas_014038</name>
</gene>
<dbReference type="Proteomes" id="UP001626550">
    <property type="component" value="Unassembled WGS sequence"/>
</dbReference>
<accession>A0ABD2PNX9</accession>
<keyword evidence="2" id="KW-1185">Reference proteome</keyword>
<organism evidence="1 2">
    <name type="scientific">Cichlidogyrus casuarinus</name>
    <dbReference type="NCBI Taxonomy" id="1844966"/>
    <lineage>
        <taxon>Eukaryota</taxon>
        <taxon>Metazoa</taxon>
        <taxon>Spiralia</taxon>
        <taxon>Lophotrochozoa</taxon>
        <taxon>Platyhelminthes</taxon>
        <taxon>Monogenea</taxon>
        <taxon>Monopisthocotylea</taxon>
        <taxon>Dactylogyridea</taxon>
        <taxon>Ancyrocephalidae</taxon>
        <taxon>Cichlidogyrus</taxon>
    </lineage>
</organism>
<protein>
    <submittedName>
        <fullName evidence="1">Uncharacterized protein</fullName>
    </submittedName>
</protein>
<dbReference type="EMBL" id="JBJKFK010007329">
    <property type="protein sequence ID" value="KAL3307446.1"/>
    <property type="molecule type" value="Genomic_DNA"/>
</dbReference>
<reference evidence="1 2" key="1">
    <citation type="submission" date="2024-11" db="EMBL/GenBank/DDBJ databases">
        <title>Adaptive evolution of stress response genes in parasites aligns with host niche diversity.</title>
        <authorList>
            <person name="Hahn C."/>
            <person name="Resl P."/>
        </authorList>
    </citation>
    <scope>NUCLEOTIDE SEQUENCE [LARGE SCALE GENOMIC DNA]</scope>
    <source>
        <strain evidence="1">EGGRZ-B1_66</strain>
        <tissue evidence="1">Body</tissue>
    </source>
</reference>
<proteinExistence type="predicted"/>
<sequence length="120" mass="14035">MGDHDRKVICLVNRSDSIPFTNQENQMTRSCIEDMPLPPPPEIIDFDESKARVDSFFQQFQDRTPPKLQPFLDGVPEWKRQIMATKKRNEARLGPVRLVETAQEELARKLRARKEKIDDN</sequence>
<name>A0ABD2PNX9_9PLAT</name>
<dbReference type="AlphaFoldDB" id="A0ABD2PNX9"/>
<evidence type="ECO:0000313" key="2">
    <source>
        <dbReference type="Proteomes" id="UP001626550"/>
    </source>
</evidence>